<protein>
    <submittedName>
        <fullName evidence="1">Uncharacterized protein</fullName>
    </submittedName>
</protein>
<reference evidence="1 2" key="1">
    <citation type="submission" date="2018-11" db="EMBL/GenBank/DDBJ databases">
        <title>Chryseotalea sanarue gen. nov., sp., nov., a member of the family Cytophagaceae, isolated from a brackish lake in Hamamatsu Japan.</title>
        <authorList>
            <person name="Maejima Y."/>
            <person name="Iino T."/>
            <person name="Muraguchi Y."/>
            <person name="Fukuda K."/>
            <person name="Ohkuma M."/>
            <person name="Moriuchi R."/>
            <person name="Dohra H."/>
            <person name="Kimbara K."/>
            <person name="Shintani M."/>
        </authorList>
    </citation>
    <scope>NUCLEOTIDE SEQUENCE [LARGE SCALE GENOMIC DNA]</scope>
    <source>
        <strain evidence="1 2">Ys</strain>
    </source>
</reference>
<sequence>MNQFLLSKGLHQFNYINHANLNRITLTNNRDLYCSDINLILLNWTIKSFSSDNNEKVFQELYINKFLPRNAEVFFYAGNQNTNLSITTLTISPSFYLQKTLTSDQRFASEREKLRNMVIRAAELGDQEELARQLDIFQNLYSIYFQTRPAND</sequence>
<comment type="caution">
    <text evidence="1">The sequence shown here is derived from an EMBL/GenBank/DDBJ whole genome shotgun (WGS) entry which is preliminary data.</text>
</comment>
<gene>
    <name evidence="1" type="ORF">SanaruYs_34990</name>
</gene>
<evidence type="ECO:0000313" key="2">
    <source>
        <dbReference type="Proteomes" id="UP000288227"/>
    </source>
</evidence>
<name>A0A401UEC8_9BACT</name>
<accession>A0A401UEC8</accession>
<organism evidence="1 2">
    <name type="scientific">Chryseotalea sanaruensis</name>
    <dbReference type="NCBI Taxonomy" id="2482724"/>
    <lineage>
        <taxon>Bacteria</taxon>
        <taxon>Pseudomonadati</taxon>
        <taxon>Bacteroidota</taxon>
        <taxon>Cytophagia</taxon>
        <taxon>Cytophagales</taxon>
        <taxon>Chryseotaleaceae</taxon>
        <taxon>Chryseotalea</taxon>
    </lineage>
</organism>
<keyword evidence="2" id="KW-1185">Reference proteome</keyword>
<proteinExistence type="predicted"/>
<dbReference type="Proteomes" id="UP000288227">
    <property type="component" value="Unassembled WGS sequence"/>
</dbReference>
<dbReference type="EMBL" id="BHXQ01000007">
    <property type="protein sequence ID" value="GCC53256.1"/>
    <property type="molecule type" value="Genomic_DNA"/>
</dbReference>
<evidence type="ECO:0000313" key="1">
    <source>
        <dbReference type="EMBL" id="GCC53256.1"/>
    </source>
</evidence>
<dbReference type="AlphaFoldDB" id="A0A401UEC8"/>